<feature type="compositionally biased region" description="Low complexity" evidence="1">
    <location>
        <begin position="46"/>
        <end position="55"/>
    </location>
</feature>
<protein>
    <submittedName>
        <fullName evidence="4">Secreted protein</fullName>
    </submittedName>
</protein>
<name>A0A0M3HQF9_ASCLU</name>
<evidence type="ECO:0000313" key="4">
    <source>
        <dbReference type="WBParaSite" id="ALUE_0000433301-mRNA-1"/>
    </source>
</evidence>
<organism evidence="3 4">
    <name type="scientific">Ascaris lumbricoides</name>
    <name type="common">Giant roundworm</name>
    <dbReference type="NCBI Taxonomy" id="6252"/>
    <lineage>
        <taxon>Eukaryota</taxon>
        <taxon>Metazoa</taxon>
        <taxon>Ecdysozoa</taxon>
        <taxon>Nematoda</taxon>
        <taxon>Chromadorea</taxon>
        <taxon>Rhabditida</taxon>
        <taxon>Spirurina</taxon>
        <taxon>Ascaridomorpha</taxon>
        <taxon>Ascaridoidea</taxon>
        <taxon>Ascarididae</taxon>
        <taxon>Ascaris</taxon>
    </lineage>
</organism>
<feature type="signal peptide" evidence="2">
    <location>
        <begin position="1"/>
        <end position="23"/>
    </location>
</feature>
<evidence type="ECO:0000256" key="1">
    <source>
        <dbReference type="SAM" id="MobiDB-lite"/>
    </source>
</evidence>
<feature type="compositionally biased region" description="Basic and acidic residues" evidence="1">
    <location>
        <begin position="77"/>
        <end position="86"/>
    </location>
</feature>
<feature type="region of interest" description="Disordered" evidence="1">
    <location>
        <begin position="31"/>
        <end position="92"/>
    </location>
</feature>
<keyword evidence="2" id="KW-0732">Signal</keyword>
<reference evidence="4" key="1">
    <citation type="submission" date="2017-02" db="UniProtKB">
        <authorList>
            <consortium name="WormBaseParasite"/>
        </authorList>
    </citation>
    <scope>IDENTIFICATION</scope>
</reference>
<dbReference type="WBParaSite" id="ALUE_0000433301-mRNA-1">
    <property type="protein sequence ID" value="ALUE_0000433301-mRNA-1"/>
    <property type="gene ID" value="ALUE_0000433301"/>
</dbReference>
<keyword evidence="3" id="KW-1185">Reference proteome</keyword>
<evidence type="ECO:0000313" key="3">
    <source>
        <dbReference type="Proteomes" id="UP000036681"/>
    </source>
</evidence>
<feature type="compositionally biased region" description="Basic and acidic residues" evidence="1">
    <location>
        <begin position="56"/>
        <end position="69"/>
    </location>
</feature>
<accession>A0A0M3HQF9</accession>
<dbReference type="Proteomes" id="UP000036681">
    <property type="component" value="Unplaced"/>
</dbReference>
<dbReference type="AlphaFoldDB" id="A0A0M3HQF9"/>
<feature type="chain" id="PRO_5005656498" evidence="2">
    <location>
        <begin position="24"/>
        <end position="92"/>
    </location>
</feature>
<evidence type="ECO:0000256" key="2">
    <source>
        <dbReference type="SAM" id="SignalP"/>
    </source>
</evidence>
<sequence>MLPCNVGTMRCICSLLYCCSVNTLPSYLSATTTTSIGSLPPPPYAETQSLVQQEQSSEHQSAERDKEESGNTLTEMSSHDVSKSTSDEPQDT</sequence>
<proteinExistence type="predicted"/>